<dbReference type="SMART" id="SM00028">
    <property type="entry name" value="TPR"/>
    <property type="match status" value="2"/>
</dbReference>
<keyword evidence="2" id="KW-0472">Membrane</keyword>
<protein>
    <submittedName>
        <fullName evidence="3">Tetratricopeptide repeat protein</fullName>
    </submittedName>
</protein>
<dbReference type="PROSITE" id="PS50005">
    <property type="entry name" value="TPR"/>
    <property type="match status" value="1"/>
</dbReference>
<dbReference type="RefSeq" id="WP_378975324.1">
    <property type="nucleotide sequence ID" value="NZ_JBHTBJ010000033.1"/>
</dbReference>
<dbReference type="SUPFAM" id="SSF48452">
    <property type="entry name" value="TPR-like"/>
    <property type="match status" value="1"/>
</dbReference>
<accession>A0ABW2I161</accession>
<dbReference type="Pfam" id="PF13176">
    <property type="entry name" value="TPR_7"/>
    <property type="match status" value="1"/>
</dbReference>
<evidence type="ECO:0000313" key="3">
    <source>
        <dbReference type="EMBL" id="MFC7278459.1"/>
    </source>
</evidence>
<feature type="repeat" description="TPR" evidence="1">
    <location>
        <begin position="403"/>
        <end position="436"/>
    </location>
</feature>
<dbReference type="EMBL" id="JBHTBJ010000033">
    <property type="protein sequence ID" value="MFC7278459.1"/>
    <property type="molecule type" value="Genomic_DNA"/>
</dbReference>
<evidence type="ECO:0000256" key="1">
    <source>
        <dbReference type="PROSITE-ProRule" id="PRU00339"/>
    </source>
</evidence>
<dbReference type="Gene3D" id="1.25.40.10">
    <property type="entry name" value="Tetratricopeptide repeat domain"/>
    <property type="match status" value="1"/>
</dbReference>
<keyword evidence="4" id="KW-1185">Reference proteome</keyword>
<feature type="transmembrane region" description="Helical" evidence="2">
    <location>
        <begin position="30"/>
        <end position="51"/>
    </location>
</feature>
<name>A0ABW2I161_9ACTN</name>
<dbReference type="Proteomes" id="UP001596548">
    <property type="component" value="Unassembled WGS sequence"/>
</dbReference>
<sequence>MANESTPDGAEEVSAIGAGERFYAWRERKLIRWSIIIFLATLALTALGTVADWQGAKPVFPCWAKGEQRISDPYGIAVANIAISNGGKEKFSDSLEARARDINESLFKQISSGFAGEEGKVGVGRTCNQDVQSTREREAYLAKVLDELNGDIVVSMTLTPTGHHVKTDIELAIGSNGEWNEAQELAGYYMLDGVTIEDSLEFKASILNASVTELLSPYIELLRAIASYASSEYKAAIEVLDKVLTSSSASSDLKKLAYVLKGNSQGRLGGPGSIDKAALAFKAALAVDKSYARAMLGLAEVDYQTGLSSTRSGTVKCDGQLTPQARSHLDAAVRTYEQVYSNAGGSGVPDVDVRAKYGIGRTYACMLLLGDSSKEEPAVKALEYVTGRFESDDTRSWLWTSASGAYGDLGMIYCRQGRREDAIRSYKRASDLAVDDVRRKNYDFALRTIGADWQSCL</sequence>
<evidence type="ECO:0000313" key="4">
    <source>
        <dbReference type="Proteomes" id="UP001596548"/>
    </source>
</evidence>
<organism evidence="3 4">
    <name type="scientific">Paractinoplanes rhizophilus</name>
    <dbReference type="NCBI Taxonomy" id="1416877"/>
    <lineage>
        <taxon>Bacteria</taxon>
        <taxon>Bacillati</taxon>
        <taxon>Actinomycetota</taxon>
        <taxon>Actinomycetes</taxon>
        <taxon>Micromonosporales</taxon>
        <taxon>Micromonosporaceae</taxon>
        <taxon>Paractinoplanes</taxon>
    </lineage>
</organism>
<keyword evidence="2" id="KW-0812">Transmembrane</keyword>
<dbReference type="InterPro" id="IPR019734">
    <property type="entry name" value="TPR_rpt"/>
</dbReference>
<keyword evidence="1" id="KW-0802">TPR repeat</keyword>
<gene>
    <name evidence="3" type="ORF">ACFQS1_31140</name>
</gene>
<evidence type="ECO:0000256" key="2">
    <source>
        <dbReference type="SAM" id="Phobius"/>
    </source>
</evidence>
<comment type="caution">
    <text evidence="3">The sequence shown here is derived from an EMBL/GenBank/DDBJ whole genome shotgun (WGS) entry which is preliminary data.</text>
</comment>
<keyword evidence="2" id="KW-1133">Transmembrane helix</keyword>
<reference evidence="4" key="1">
    <citation type="journal article" date="2019" name="Int. J. Syst. Evol. Microbiol.">
        <title>The Global Catalogue of Microorganisms (GCM) 10K type strain sequencing project: providing services to taxonomists for standard genome sequencing and annotation.</title>
        <authorList>
            <consortium name="The Broad Institute Genomics Platform"/>
            <consortium name="The Broad Institute Genome Sequencing Center for Infectious Disease"/>
            <person name="Wu L."/>
            <person name="Ma J."/>
        </authorList>
    </citation>
    <scope>NUCLEOTIDE SEQUENCE [LARGE SCALE GENOMIC DNA]</scope>
    <source>
        <strain evidence="4">XZYJT-10</strain>
    </source>
</reference>
<dbReference type="InterPro" id="IPR011990">
    <property type="entry name" value="TPR-like_helical_dom_sf"/>
</dbReference>
<proteinExistence type="predicted"/>